<feature type="domain" description="2TM" evidence="2">
    <location>
        <begin position="15"/>
        <end position="89"/>
    </location>
</feature>
<keyword evidence="1" id="KW-1133">Transmembrane helix</keyword>
<protein>
    <submittedName>
        <fullName evidence="3">2TM domain-containing protein</fullName>
    </submittedName>
</protein>
<evidence type="ECO:0000313" key="3">
    <source>
        <dbReference type="EMBL" id="TWG41035.1"/>
    </source>
</evidence>
<sequence>MQSSMPMTPEDLDQLARRRANAKLGWYLHAMAFVLVNALIFAMSRYAFGTRPWSVYPLLGWGLGLVLHGVSVFLLGSGSGLRERMVQREREALQRRQDRP</sequence>
<evidence type="ECO:0000256" key="1">
    <source>
        <dbReference type="SAM" id="Phobius"/>
    </source>
</evidence>
<dbReference type="EMBL" id="VJWE01000001">
    <property type="protein sequence ID" value="TWG41035.1"/>
    <property type="molecule type" value="Genomic_DNA"/>
</dbReference>
<name>A0A561XY51_ACIDE</name>
<comment type="caution">
    <text evidence="3">The sequence shown here is derived from an EMBL/GenBank/DDBJ whole genome shotgun (WGS) entry which is preliminary data.</text>
</comment>
<dbReference type="Pfam" id="PF13239">
    <property type="entry name" value="2TM"/>
    <property type="match status" value="1"/>
</dbReference>
<accession>A0A561XY51</accession>
<gene>
    <name evidence="3" type="ORF">ATF69_0018</name>
</gene>
<feature type="transmembrane region" description="Helical" evidence="1">
    <location>
        <begin position="54"/>
        <end position="75"/>
    </location>
</feature>
<feature type="transmembrane region" description="Helical" evidence="1">
    <location>
        <begin position="26"/>
        <end position="48"/>
    </location>
</feature>
<keyword evidence="1" id="KW-0812">Transmembrane</keyword>
<proteinExistence type="predicted"/>
<dbReference type="InterPro" id="IPR025698">
    <property type="entry name" value="2TM_dom"/>
</dbReference>
<dbReference type="AlphaFoldDB" id="A0A561XY51"/>
<keyword evidence="1" id="KW-0472">Membrane</keyword>
<organism evidence="3 4">
    <name type="scientific">Acidovorax delafieldii</name>
    <name type="common">Pseudomonas delafieldii</name>
    <dbReference type="NCBI Taxonomy" id="47920"/>
    <lineage>
        <taxon>Bacteria</taxon>
        <taxon>Pseudomonadati</taxon>
        <taxon>Pseudomonadota</taxon>
        <taxon>Betaproteobacteria</taxon>
        <taxon>Burkholderiales</taxon>
        <taxon>Comamonadaceae</taxon>
        <taxon>Acidovorax</taxon>
    </lineage>
</organism>
<dbReference type="Proteomes" id="UP000321485">
    <property type="component" value="Unassembled WGS sequence"/>
</dbReference>
<evidence type="ECO:0000313" key="4">
    <source>
        <dbReference type="Proteomes" id="UP000321485"/>
    </source>
</evidence>
<reference evidence="3 4" key="1">
    <citation type="journal article" date="2015" name="Stand. Genomic Sci.">
        <title>Genomic Encyclopedia of Bacterial and Archaeal Type Strains, Phase III: the genomes of soil and plant-associated and newly described type strains.</title>
        <authorList>
            <person name="Whitman W.B."/>
            <person name="Woyke T."/>
            <person name="Klenk H.P."/>
            <person name="Zhou Y."/>
            <person name="Lilburn T.G."/>
            <person name="Beck B.J."/>
            <person name="De Vos P."/>
            <person name="Vandamme P."/>
            <person name="Eisen J.A."/>
            <person name="Garrity G."/>
            <person name="Hugenholtz P."/>
            <person name="Kyrpides N.C."/>
        </authorList>
    </citation>
    <scope>NUCLEOTIDE SEQUENCE [LARGE SCALE GENOMIC DNA]</scope>
    <source>
        <strain evidence="3 4">DSM 64</strain>
    </source>
</reference>
<evidence type="ECO:0000259" key="2">
    <source>
        <dbReference type="Pfam" id="PF13239"/>
    </source>
</evidence>